<dbReference type="Proteomes" id="UP000178121">
    <property type="component" value="Unassembled WGS sequence"/>
</dbReference>
<comment type="similarity">
    <text evidence="2 6">Belongs to the FKBP-type PPIase family.</text>
</comment>
<comment type="caution">
    <text evidence="8">The sequence shown here is derived from an EMBL/GenBank/DDBJ whole genome shotgun (WGS) entry which is preliminary data.</text>
</comment>
<evidence type="ECO:0000256" key="5">
    <source>
        <dbReference type="PROSITE-ProRule" id="PRU00277"/>
    </source>
</evidence>
<evidence type="ECO:0000256" key="4">
    <source>
        <dbReference type="ARBA" id="ARBA00023235"/>
    </source>
</evidence>
<proteinExistence type="inferred from homology"/>
<evidence type="ECO:0000256" key="1">
    <source>
        <dbReference type="ARBA" id="ARBA00000971"/>
    </source>
</evidence>
<dbReference type="PANTHER" id="PTHR43811">
    <property type="entry name" value="FKBP-TYPE PEPTIDYL-PROLYL CIS-TRANS ISOMERASE FKPA"/>
    <property type="match status" value="1"/>
</dbReference>
<dbReference type="Pfam" id="PF00254">
    <property type="entry name" value="FKBP_C"/>
    <property type="match status" value="1"/>
</dbReference>
<dbReference type="EMBL" id="MHRI01000006">
    <property type="protein sequence ID" value="OHA21639.1"/>
    <property type="molecule type" value="Genomic_DNA"/>
</dbReference>
<accession>A0A1G2MEP3</accession>
<dbReference type="GO" id="GO:0003755">
    <property type="term" value="F:peptidyl-prolyl cis-trans isomerase activity"/>
    <property type="evidence" value="ECO:0007669"/>
    <property type="project" value="UniProtKB-UniRule"/>
</dbReference>
<dbReference type="Gene3D" id="3.10.50.40">
    <property type="match status" value="1"/>
</dbReference>
<keyword evidence="4 5" id="KW-0413">Isomerase</keyword>
<dbReference type="PANTHER" id="PTHR43811:SF19">
    <property type="entry name" value="39 KDA FK506-BINDING NUCLEAR PROTEIN"/>
    <property type="match status" value="1"/>
</dbReference>
<dbReference type="PROSITE" id="PS50059">
    <property type="entry name" value="FKBP_PPIASE"/>
    <property type="match status" value="1"/>
</dbReference>
<sequence length="116" mass="12043">MSDNASSGLLIQDTVVGTGAEATPGKLVRVDYTGILQSSGQKFDSSIDRGQPFEFVLGSGQVIPGWEKGIAGMKVGGQRILVIAPELAYGSQQIGPIPPNSTLVFTVQLLEVGDAP</sequence>
<dbReference type="SUPFAM" id="SSF54534">
    <property type="entry name" value="FKBP-like"/>
    <property type="match status" value="1"/>
</dbReference>
<dbReference type="EC" id="5.2.1.8" evidence="6"/>
<evidence type="ECO:0000256" key="6">
    <source>
        <dbReference type="RuleBase" id="RU003915"/>
    </source>
</evidence>
<feature type="domain" description="PPIase FKBP-type" evidence="7">
    <location>
        <begin position="25"/>
        <end position="113"/>
    </location>
</feature>
<evidence type="ECO:0000256" key="2">
    <source>
        <dbReference type="ARBA" id="ARBA00006577"/>
    </source>
</evidence>
<reference evidence="8 9" key="1">
    <citation type="journal article" date="2016" name="Nat. Commun.">
        <title>Thousands of microbial genomes shed light on interconnected biogeochemical processes in an aquifer system.</title>
        <authorList>
            <person name="Anantharaman K."/>
            <person name="Brown C.T."/>
            <person name="Hug L.A."/>
            <person name="Sharon I."/>
            <person name="Castelle C.J."/>
            <person name="Probst A.J."/>
            <person name="Thomas B.C."/>
            <person name="Singh A."/>
            <person name="Wilkins M.J."/>
            <person name="Karaoz U."/>
            <person name="Brodie E.L."/>
            <person name="Williams K.H."/>
            <person name="Hubbard S.S."/>
            <person name="Banfield J.F."/>
        </authorList>
    </citation>
    <scope>NUCLEOTIDE SEQUENCE [LARGE SCALE GENOMIC DNA]</scope>
</reference>
<protein>
    <recommendedName>
        <fullName evidence="6">Peptidyl-prolyl cis-trans isomerase</fullName>
        <ecNumber evidence="6">5.2.1.8</ecNumber>
    </recommendedName>
</protein>
<evidence type="ECO:0000313" key="8">
    <source>
        <dbReference type="EMBL" id="OHA21639.1"/>
    </source>
</evidence>
<evidence type="ECO:0000259" key="7">
    <source>
        <dbReference type="PROSITE" id="PS50059"/>
    </source>
</evidence>
<comment type="catalytic activity">
    <reaction evidence="1 5 6">
        <text>[protein]-peptidylproline (omega=180) = [protein]-peptidylproline (omega=0)</text>
        <dbReference type="Rhea" id="RHEA:16237"/>
        <dbReference type="Rhea" id="RHEA-COMP:10747"/>
        <dbReference type="Rhea" id="RHEA-COMP:10748"/>
        <dbReference type="ChEBI" id="CHEBI:83833"/>
        <dbReference type="ChEBI" id="CHEBI:83834"/>
        <dbReference type="EC" id="5.2.1.8"/>
    </reaction>
</comment>
<evidence type="ECO:0000256" key="3">
    <source>
        <dbReference type="ARBA" id="ARBA00023110"/>
    </source>
</evidence>
<dbReference type="FunFam" id="3.10.50.40:FF:000006">
    <property type="entry name" value="Peptidyl-prolyl cis-trans isomerase"/>
    <property type="match status" value="1"/>
</dbReference>
<evidence type="ECO:0000313" key="9">
    <source>
        <dbReference type="Proteomes" id="UP000178121"/>
    </source>
</evidence>
<name>A0A1G2MEP3_9BACT</name>
<dbReference type="AlphaFoldDB" id="A0A1G2MEP3"/>
<organism evidence="8 9">
    <name type="scientific">Candidatus Taylorbacteria bacterium RIFCSPHIGHO2_01_FULL_51_15</name>
    <dbReference type="NCBI Taxonomy" id="1802304"/>
    <lineage>
        <taxon>Bacteria</taxon>
        <taxon>Candidatus Tayloriibacteriota</taxon>
    </lineage>
</organism>
<keyword evidence="3 5" id="KW-0697">Rotamase</keyword>
<gene>
    <name evidence="8" type="ORF">A2849_02375</name>
</gene>
<dbReference type="InterPro" id="IPR046357">
    <property type="entry name" value="PPIase_dom_sf"/>
</dbReference>
<dbReference type="InterPro" id="IPR001179">
    <property type="entry name" value="PPIase_FKBP_dom"/>
</dbReference>